<evidence type="ECO:0000256" key="1">
    <source>
        <dbReference type="ARBA" id="ARBA00022553"/>
    </source>
</evidence>
<dbReference type="RefSeq" id="WP_073380734.1">
    <property type="nucleotide sequence ID" value="NZ_FQZK01000012.1"/>
</dbReference>
<dbReference type="CDD" id="cd00060">
    <property type="entry name" value="FHA"/>
    <property type="match status" value="1"/>
</dbReference>
<gene>
    <name evidence="4" type="ORF">SAMN05421803_11241</name>
</gene>
<evidence type="ECO:0000256" key="2">
    <source>
        <dbReference type="SAM" id="MobiDB-lite"/>
    </source>
</evidence>
<feature type="region of interest" description="Disordered" evidence="2">
    <location>
        <begin position="152"/>
        <end position="183"/>
    </location>
</feature>
<dbReference type="SUPFAM" id="SSF49879">
    <property type="entry name" value="SMAD/FHA domain"/>
    <property type="match status" value="1"/>
</dbReference>
<keyword evidence="1" id="KW-0597">Phosphoprotein</keyword>
<evidence type="ECO:0000259" key="3">
    <source>
        <dbReference type="PROSITE" id="PS50006"/>
    </source>
</evidence>
<dbReference type="AlphaFoldDB" id="A0A1M6NPP7"/>
<dbReference type="InterPro" id="IPR000253">
    <property type="entry name" value="FHA_dom"/>
</dbReference>
<proteinExistence type="predicted"/>
<evidence type="ECO:0000313" key="4">
    <source>
        <dbReference type="EMBL" id="SHJ97699.1"/>
    </source>
</evidence>
<dbReference type="InterPro" id="IPR008984">
    <property type="entry name" value="SMAD_FHA_dom_sf"/>
</dbReference>
<feature type="domain" description="FHA" evidence="3">
    <location>
        <begin position="264"/>
        <end position="315"/>
    </location>
</feature>
<dbReference type="Proteomes" id="UP000184452">
    <property type="component" value="Unassembled WGS sequence"/>
</dbReference>
<reference evidence="4 5" key="1">
    <citation type="submission" date="2016-11" db="EMBL/GenBank/DDBJ databases">
        <authorList>
            <person name="Jaros S."/>
            <person name="Januszkiewicz K."/>
            <person name="Wedrychowicz H."/>
        </authorList>
    </citation>
    <scope>NUCLEOTIDE SEQUENCE [LARGE SCALE GENOMIC DNA]</scope>
    <source>
        <strain evidence="4 5">CGMCC 4.5723</strain>
    </source>
</reference>
<accession>A0A1M6NPP7</accession>
<keyword evidence="5" id="KW-1185">Reference proteome</keyword>
<sequence>MNAREAQEHLEPDPASADALVDLSGVVCDDRFGGPHPRSLDRLGPVVEALVRRTGDRRVRVHAVARPDLGGPAGGYPSAEHPRLLADWVGRGLVAEFPDAGGALLELAELTGLPVVSDDGFEEHRELFPWIQGDTGRFLGVRRRSGGGVSVRRRDMGVHAPGARPPRAGEPGPGAPRPLPDGERLPLVRALQRSWRCPRRRCALYGRDRGAPDRVPELRGGRPVCEEHGADLVDEGPRASLVELKLLVDGECVHRFTLDREGAVVVGRAPGEGGIPLHPHLPPDVAARVSRAHLEVTVRDGEALVRNLSAKGTYLRVRGSVDLRRLGGSRPRVLVVNDVVELVSAVALTRGARRYPPEPVRAWQAAARRARGTGAGEAPADGGG</sequence>
<dbReference type="STRING" id="758803.SAMN05421803_11241"/>
<evidence type="ECO:0000313" key="5">
    <source>
        <dbReference type="Proteomes" id="UP000184452"/>
    </source>
</evidence>
<feature type="compositionally biased region" description="Low complexity" evidence="2">
    <location>
        <begin position="160"/>
        <end position="170"/>
    </location>
</feature>
<dbReference type="Gene3D" id="2.60.200.20">
    <property type="match status" value="1"/>
</dbReference>
<dbReference type="EMBL" id="FQZK01000012">
    <property type="protein sequence ID" value="SHJ97699.1"/>
    <property type="molecule type" value="Genomic_DNA"/>
</dbReference>
<protein>
    <recommendedName>
        <fullName evidence="3">FHA domain-containing protein</fullName>
    </recommendedName>
</protein>
<organism evidence="4 5">
    <name type="scientific">Nocardiopsis flavescens</name>
    <dbReference type="NCBI Taxonomy" id="758803"/>
    <lineage>
        <taxon>Bacteria</taxon>
        <taxon>Bacillati</taxon>
        <taxon>Actinomycetota</taxon>
        <taxon>Actinomycetes</taxon>
        <taxon>Streptosporangiales</taxon>
        <taxon>Nocardiopsidaceae</taxon>
        <taxon>Nocardiopsis</taxon>
    </lineage>
</organism>
<dbReference type="OrthoDB" id="3971424at2"/>
<name>A0A1M6NPP7_9ACTN</name>
<dbReference type="PROSITE" id="PS50006">
    <property type="entry name" value="FHA_DOMAIN"/>
    <property type="match status" value="1"/>
</dbReference>